<dbReference type="EMBL" id="UINC01004610">
    <property type="protein sequence ID" value="SVA15602.1"/>
    <property type="molecule type" value="Genomic_DNA"/>
</dbReference>
<evidence type="ECO:0008006" key="2">
    <source>
        <dbReference type="Google" id="ProtNLM"/>
    </source>
</evidence>
<dbReference type="AlphaFoldDB" id="A0A381THI7"/>
<name>A0A381THI7_9ZZZZ</name>
<feature type="non-terminal residue" evidence="1">
    <location>
        <position position="1"/>
    </location>
</feature>
<evidence type="ECO:0000313" key="1">
    <source>
        <dbReference type="EMBL" id="SVA15602.1"/>
    </source>
</evidence>
<accession>A0A381THI7</accession>
<dbReference type="PANTHER" id="PTHR31340">
    <property type="entry name" value="MITOCHONDRIAL GENOME MAINTENANCE EXONUCLEASE 1"/>
    <property type="match status" value="1"/>
</dbReference>
<reference evidence="1" key="1">
    <citation type="submission" date="2018-05" db="EMBL/GenBank/DDBJ databases">
        <authorList>
            <person name="Lanie J.A."/>
            <person name="Ng W.-L."/>
            <person name="Kazmierczak K.M."/>
            <person name="Andrzejewski T.M."/>
            <person name="Davidsen T.M."/>
            <person name="Wayne K.J."/>
            <person name="Tettelin H."/>
            <person name="Glass J.I."/>
            <person name="Rusch D."/>
            <person name="Podicherti R."/>
            <person name="Tsui H.-C.T."/>
            <person name="Winkler M.E."/>
        </authorList>
    </citation>
    <scope>NUCLEOTIDE SEQUENCE</scope>
</reference>
<sequence>VKDIDDVQVPHRQVMNGRRVYVTPNGHTYPSITSIIGSQPKPSLVEWRNRVGDEEADRVVKEASAIGTAVHLLCERYLYNYELRSKEVDDRLGINDQAMDVFNRVRFLLGNIDNIVGLELPVYSDKLKVAGTTDCVAEYNGVLSVIDFKTS</sequence>
<protein>
    <recommendedName>
        <fullName evidence="2">PD-(D/E)XK endonuclease-like domain-containing protein</fullName>
    </recommendedName>
</protein>
<feature type="non-terminal residue" evidence="1">
    <location>
        <position position="151"/>
    </location>
</feature>
<gene>
    <name evidence="1" type="ORF">METZ01_LOCUS68456</name>
</gene>
<proteinExistence type="predicted"/>
<organism evidence="1">
    <name type="scientific">marine metagenome</name>
    <dbReference type="NCBI Taxonomy" id="408172"/>
    <lineage>
        <taxon>unclassified sequences</taxon>
        <taxon>metagenomes</taxon>
        <taxon>ecological metagenomes</taxon>
    </lineage>
</organism>
<dbReference type="PANTHER" id="PTHR31340:SF3">
    <property type="entry name" value="MITOCHONDRIAL GENOME MAINTENANCE EXONUCLEASE 1"/>
    <property type="match status" value="1"/>
</dbReference>